<reference evidence="3 4" key="1">
    <citation type="submission" date="2016-04" db="EMBL/GenBank/DDBJ databases">
        <title>A degradative enzymes factory behind the ericoid mycorrhizal symbiosis.</title>
        <authorList>
            <consortium name="DOE Joint Genome Institute"/>
            <person name="Martino E."/>
            <person name="Morin E."/>
            <person name="Grelet G."/>
            <person name="Kuo A."/>
            <person name="Kohler A."/>
            <person name="Daghino S."/>
            <person name="Barry K."/>
            <person name="Choi C."/>
            <person name="Cichocki N."/>
            <person name="Clum A."/>
            <person name="Copeland A."/>
            <person name="Hainaut M."/>
            <person name="Haridas S."/>
            <person name="Labutti K."/>
            <person name="Lindquist E."/>
            <person name="Lipzen A."/>
            <person name="Khouja H.-R."/>
            <person name="Murat C."/>
            <person name="Ohm R."/>
            <person name="Olson A."/>
            <person name="Spatafora J."/>
            <person name="Veneault-Fourrey C."/>
            <person name="Henrissat B."/>
            <person name="Grigoriev I."/>
            <person name="Martin F."/>
            <person name="Perotto S."/>
        </authorList>
    </citation>
    <scope>NUCLEOTIDE SEQUENCE [LARGE SCALE GENOMIC DNA]</scope>
    <source>
        <strain evidence="3 4">E</strain>
    </source>
</reference>
<accession>A0A2J6T8N5</accession>
<keyword evidence="2" id="KW-0812">Transmembrane</keyword>
<evidence type="ECO:0000313" key="4">
    <source>
        <dbReference type="Proteomes" id="UP000235371"/>
    </source>
</evidence>
<organism evidence="3 4">
    <name type="scientific">Hyaloscypha bicolor E</name>
    <dbReference type="NCBI Taxonomy" id="1095630"/>
    <lineage>
        <taxon>Eukaryota</taxon>
        <taxon>Fungi</taxon>
        <taxon>Dikarya</taxon>
        <taxon>Ascomycota</taxon>
        <taxon>Pezizomycotina</taxon>
        <taxon>Leotiomycetes</taxon>
        <taxon>Helotiales</taxon>
        <taxon>Hyaloscyphaceae</taxon>
        <taxon>Hyaloscypha</taxon>
        <taxon>Hyaloscypha bicolor</taxon>
    </lineage>
</organism>
<dbReference type="GeneID" id="36591238"/>
<sequence length="251" mass="26601">MPSRPSRMILSLTGCVSNSPGLQNIFLTAIQHRNGNLTTTSTGVQLRVGYFAMTSLDKLASQLNSTINLSDVDINQVTALLSVALVLQTKILFPLLAAAGSSFLLGITCFILFKWAAKRPKVNLTESSAKRLQIYRRGCLGFIWTSVGLSTALVVSVSESTAALQFWTANAPESSMIVSTGTTMQALQWVLVVLSALFALTVSSMLRVTETGTLPGPRGNGLPPMGSTMPPASGGRFQSPGQGVPPPPPFM</sequence>
<feature type="transmembrane region" description="Helical" evidence="2">
    <location>
        <begin position="134"/>
        <end position="157"/>
    </location>
</feature>
<dbReference type="STRING" id="1095630.A0A2J6T8N5"/>
<dbReference type="OrthoDB" id="3524679at2759"/>
<keyword evidence="2" id="KW-0472">Membrane</keyword>
<proteinExistence type="predicted"/>
<name>A0A2J6T8N5_9HELO</name>
<protein>
    <submittedName>
        <fullName evidence="3">Uncharacterized protein</fullName>
    </submittedName>
</protein>
<dbReference type="RefSeq" id="XP_024736252.1">
    <property type="nucleotide sequence ID" value="XM_024883161.1"/>
</dbReference>
<feature type="transmembrane region" description="Helical" evidence="2">
    <location>
        <begin position="186"/>
        <end position="208"/>
    </location>
</feature>
<dbReference type="Proteomes" id="UP000235371">
    <property type="component" value="Unassembled WGS sequence"/>
</dbReference>
<feature type="region of interest" description="Disordered" evidence="1">
    <location>
        <begin position="212"/>
        <end position="251"/>
    </location>
</feature>
<dbReference type="AlphaFoldDB" id="A0A2J6T8N5"/>
<dbReference type="EMBL" id="KZ613816">
    <property type="protein sequence ID" value="PMD59348.1"/>
    <property type="molecule type" value="Genomic_DNA"/>
</dbReference>
<evidence type="ECO:0000256" key="2">
    <source>
        <dbReference type="SAM" id="Phobius"/>
    </source>
</evidence>
<evidence type="ECO:0000313" key="3">
    <source>
        <dbReference type="EMBL" id="PMD59348.1"/>
    </source>
</evidence>
<keyword evidence="4" id="KW-1185">Reference proteome</keyword>
<evidence type="ECO:0000256" key="1">
    <source>
        <dbReference type="SAM" id="MobiDB-lite"/>
    </source>
</evidence>
<feature type="transmembrane region" description="Helical" evidence="2">
    <location>
        <begin position="91"/>
        <end position="113"/>
    </location>
</feature>
<dbReference type="InParanoid" id="A0A2J6T8N5"/>
<keyword evidence="2" id="KW-1133">Transmembrane helix</keyword>
<gene>
    <name evidence="3" type="ORF">K444DRAFT_630144</name>
</gene>